<dbReference type="GO" id="GO:0005886">
    <property type="term" value="C:plasma membrane"/>
    <property type="evidence" value="ECO:0007669"/>
    <property type="project" value="UniProtKB-SubCell"/>
</dbReference>
<accession>A0A223CZS9</accession>
<dbReference type="Gene3D" id="1.20.1250.20">
    <property type="entry name" value="MFS general substrate transporter like domains"/>
    <property type="match status" value="2"/>
</dbReference>
<feature type="transmembrane region" description="Helical" evidence="6">
    <location>
        <begin position="339"/>
        <end position="360"/>
    </location>
</feature>
<feature type="transmembrane region" description="Helical" evidence="6">
    <location>
        <begin position="279"/>
        <end position="298"/>
    </location>
</feature>
<evidence type="ECO:0000256" key="3">
    <source>
        <dbReference type="ARBA" id="ARBA00022692"/>
    </source>
</evidence>
<keyword evidence="4 6" id="KW-1133">Transmembrane helix</keyword>
<dbReference type="RefSeq" id="WP_094235903.1">
    <property type="nucleotide sequence ID" value="NZ_CP022657.1"/>
</dbReference>
<feature type="transmembrane region" description="Helical" evidence="6">
    <location>
        <begin position="304"/>
        <end position="327"/>
    </location>
</feature>
<dbReference type="SUPFAM" id="SSF103473">
    <property type="entry name" value="MFS general substrate transporter"/>
    <property type="match status" value="1"/>
</dbReference>
<dbReference type="OrthoDB" id="9797740at2"/>
<feature type="transmembrane region" description="Helical" evidence="6">
    <location>
        <begin position="133"/>
        <end position="154"/>
    </location>
</feature>
<dbReference type="Pfam" id="PF07690">
    <property type="entry name" value="MFS_1"/>
    <property type="match status" value="1"/>
</dbReference>
<dbReference type="NCBIfam" id="TIGR00896">
    <property type="entry name" value="CynX"/>
    <property type="match status" value="1"/>
</dbReference>
<sequence length="398" mass="41997">MNPNVYSKKVGLLLILGIVFIAANLRGAITGVGPLIGAIRADTGLSNTIAGLLTTLPLLAFAALSPLAPKIARRIGTENTLFAGIALLAAGIILRSVPSVAALFVGTALIGFAIAIGNVLLPSLIKRDFQHRVGLMTGLYTLAMCAFASLGSGLSVPLSEGLELGWRLSLMCWALLAIVALFIWYPQVRPLPTDATEPSRSTPRDTRLFKSALAWQVTLFMGLQSFAFFAAVAWLPELLHSRGISETTAGWMVSLMQLVSLPATFFVPVLAGRRKSQRGLVTAMVTVFFIGYGGLLWAGNSLLMLWILLLGLGQGASISLALTFLALRAPNARVAADLSGMAQSVGYLLAACGPFLFGFLHDLTHAWTASLLVLLLSNVALLGAGLGAARDQKVFDSP</sequence>
<dbReference type="InterPro" id="IPR036259">
    <property type="entry name" value="MFS_trans_sf"/>
</dbReference>
<keyword evidence="3 6" id="KW-0812">Transmembrane</keyword>
<dbReference type="KEGG" id="tab:CIG75_06495"/>
<reference evidence="8 9" key="1">
    <citation type="journal article" date="2015" name="Int. J. Syst. Evol. Microbiol.">
        <title>Tumebacillus algifaecis sp. nov., isolated from decomposing algal scum.</title>
        <authorList>
            <person name="Wu Y.F."/>
            <person name="Zhang B."/>
            <person name="Xing P."/>
            <person name="Wu Q.L."/>
            <person name="Liu S.J."/>
        </authorList>
    </citation>
    <scope>NUCLEOTIDE SEQUENCE [LARGE SCALE GENOMIC DNA]</scope>
    <source>
        <strain evidence="8 9">THMBR28</strain>
    </source>
</reference>
<dbReference type="InterPro" id="IPR004747">
    <property type="entry name" value="CynX-like"/>
</dbReference>
<dbReference type="InterPro" id="IPR011701">
    <property type="entry name" value="MFS"/>
</dbReference>
<feature type="transmembrane region" description="Helical" evidence="6">
    <location>
        <begin position="213"/>
        <end position="236"/>
    </location>
</feature>
<feature type="transmembrane region" description="Helical" evidence="6">
    <location>
        <begin position="366"/>
        <end position="389"/>
    </location>
</feature>
<dbReference type="GO" id="GO:0022857">
    <property type="term" value="F:transmembrane transporter activity"/>
    <property type="evidence" value="ECO:0007669"/>
    <property type="project" value="InterPro"/>
</dbReference>
<keyword evidence="2" id="KW-0813">Transport</keyword>
<name>A0A223CZS9_9BACL</name>
<evidence type="ECO:0000256" key="5">
    <source>
        <dbReference type="ARBA" id="ARBA00023136"/>
    </source>
</evidence>
<evidence type="ECO:0000259" key="7">
    <source>
        <dbReference type="PROSITE" id="PS50850"/>
    </source>
</evidence>
<dbReference type="PROSITE" id="PS50850">
    <property type="entry name" value="MFS"/>
    <property type="match status" value="1"/>
</dbReference>
<dbReference type="InterPro" id="IPR052524">
    <property type="entry name" value="MFS_Cyanate_Porter"/>
</dbReference>
<dbReference type="Proteomes" id="UP000214688">
    <property type="component" value="Chromosome"/>
</dbReference>
<comment type="subcellular location">
    <subcellularLocation>
        <location evidence="1">Cell membrane</location>
        <topology evidence="1">Multi-pass membrane protein</topology>
    </subcellularLocation>
</comment>
<organism evidence="8 9">
    <name type="scientific">Tumebacillus algifaecis</name>
    <dbReference type="NCBI Taxonomy" id="1214604"/>
    <lineage>
        <taxon>Bacteria</taxon>
        <taxon>Bacillati</taxon>
        <taxon>Bacillota</taxon>
        <taxon>Bacilli</taxon>
        <taxon>Bacillales</taxon>
        <taxon>Alicyclobacillaceae</taxon>
        <taxon>Tumebacillus</taxon>
    </lineage>
</organism>
<gene>
    <name evidence="8" type="ORF">CIG75_06495</name>
</gene>
<keyword evidence="5 6" id="KW-0472">Membrane</keyword>
<keyword evidence="9" id="KW-1185">Reference proteome</keyword>
<dbReference type="InterPro" id="IPR020846">
    <property type="entry name" value="MFS_dom"/>
</dbReference>
<evidence type="ECO:0000313" key="8">
    <source>
        <dbReference type="EMBL" id="ASS74653.1"/>
    </source>
</evidence>
<feature type="domain" description="Major facilitator superfamily (MFS) profile" evidence="7">
    <location>
        <begin position="12"/>
        <end position="395"/>
    </location>
</feature>
<protein>
    <submittedName>
        <fullName evidence="8">MFS transporter</fullName>
    </submittedName>
</protein>
<feature type="transmembrane region" description="Helical" evidence="6">
    <location>
        <begin position="248"/>
        <end position="267"/>
    </location>
</feature>
<feature type="transmembrane region" description="Helical" evidence="6">
    <location>
        <begin position="48"/>
        <end position="68"/>
    </location>
</feature>
<dbReference type="EMBL" id="CP022657">
    <property type="protein sequence ID" value="ASS74653.1"/>
    <property type="molecule type" value="Genomic_DNA"/>
</dbReference>
<evidence type="ECO:0000256" key="1">
    <source>
        <dbReference type="ARBA" id="ARBA00004651"/>
    </source>
</evidence>
<feature type="transmembrane region" description="Helical" evidence="6">
    <location>
        <begin position="80"/>
        <end position="97"/>
    </location>
</feature>
<evidence type="ECO:0000313" key="9">
    <source>
        <dbReference type="Proteomes" id="UP000214688"/>
    </source>
</evidence>
<dbReference type="PANTHER" id="PTHR23523:SF2">
    <property type="entry name" value="2-NITROIMIDAZOLE TRANSPORTER"/>
    <property type="match status" value="1"/>
</dbReference>
<evidence type="ECO:0000256" key="6">
    <source>
        <dbReference type="SAM" id="Phobius"/>
    </source>
</evidence>
<dbReference type="PANTHER" id="PTHR23523">
    <property type="match status" value="1"/>
</dbReference>
<feature type="transmembrane region" description="Helical" evidence="6">
    <location>
        <begin position="166"/>
        <end position="185"/>
    </location>
</feature>
<evidence type="ECO:0000256" key="2">
    <source>
        <dbReference type="ARBA" id="ARBA00022448"/>
    </source>
</evidence>
<dbReference type="CDD" id="cd17339">
    <property type="entry name" value="MFS_NIMT_CynX_like"/>
    <property type="match status" value="1"/>
</dbReference>
<dbReference type="AlphaFoldDB" id="A0A223CZS9"/>
<feature type="transmembrane region" description="Helical" evidence="6">
    <location>
        <begin position="12"/>
        <end position="36"/>
    </location>
</feature>
<feature type="transmembrane region" description="Helical" evidence="6">
    <location>
        <begin position="103"/>
        <end position="121"/>
    </location>
</feature>
<proteinExistence type="predicted"/>
<evidence type="ECO:0000256" key="4">
    <source>
        <dbReference type="ARBA" id="ARBA00022989"/>
    </source>
</evidence>